<dbReference type="AlphaFoldDB" id="A0A0C3LN77"/>
<name>A0A0C3LN77_9AGAM</name>
<keyword evidence="1" id="KW-0472">Membrane</keyword>
<dbReference type="EMBL" id="KN823101">
    <property type="protein sequence ID" value="KIO22787.1"/>
    <property type="molecule type" value="Genomic_DNA"/>
</dbReference>
<feature type="transmembrane region" description="Helical" evidence="1">
    <location>
        <begin position="280"/>
        <end position="299"/>
    </location>
</feature>
<keyword evidence="3" id="KW-1185">Reference proteome</keyword>
<evidence type="ECO:0000313" key="3">
    <source>
        <dbReference type="Proteomes" id="UP000054248"/>
    </source>
</evidence>
<dbReference type="HOGENOM" id="CLU_877707_0_0_1"/>
<feature type="transmembrane region" description="Helical" evidence="1">
    <location>
        <begin position="184"/>
        <end position="205"/>
    </location>
</feature>
<feature type="transmembrane region" description="Helical" evidence="1">
    <location>
        <begin position="225"/>
        <end position="247"/>
    </location>
</feature>
<sequence>MAPRSQADKFVAAWRQTKSPTERLRVLSQNDKLFEPTPNVPPSCTRGVLDVLFEILAESFGGGSENPSSELNLALKTLQKFAKPVSSIEHPLQVYNVDIRSTIINSIVRSQITENADQAGKHLPIRSWLLTSVENGYNAIINHQGLLLRAWIIARYIAILNLLYTTLFHRTDQARGNPHVRQAIFKSVASILILHSVSGLFFPNVTSNAVEKYGPRRILDRCTNFLNHGFVLSTTTLIAQLSAVPSIHKPIFGTDRFHVKLMEKYWNLMKHPVEDPTTDSVQSVTFAILLLVGMYCAGFRYGEHSIAYISVLQVNVN</sequence>
<dbReference type="OrthoDB" id="3214913at2759"/>
<reference evidence="3" key="2">
    <citation type="submission" date="2015-01" db="EMBL/GenBank/DDBJ databases">
        <title>Evolutionary Origins and Diversification of the Mycorrhizal Mutualists.</title>
        <authorList>
            <consortium name="DOE Joint Genome Institute"/>
            <consortium name="Mycorrhizal Genomics Consortium"/>
            <person name="Kohler A."/>
            <person name="Kuo A."/>
            <person name="Nagy L.G."/>
            <person name="Floudas D."/>
            <person name="Copeland A."/>
            <person name="Barry K.W."/>
            <person name="Cichocki N."/>
            <person name="Veneault-Fourrey C."/>
            <person name="LaButti K."/>
            <person name="Lindquist E.A."/>
            <person name="Lipzen A."/>
            <person name="Lundell T."/>
            <person name="Morin E."/>
            <person name="Murat C."/>
            <person name="Riley R."/>
            <person name="Ohm R."/>
            <person name="Sun H."/>
            <person name="Tunlid A."/>
            <person name="Henrissat B."/>
            <person name="Grigoriev I.V."/>
            <person name="Hibbett D.S."/>
            <person name="Martin F."/>
        </authorList>
    </citation>
    <scope>NUCLEOTIDE SEQUENCE [LARGE SCALE GENOMIC DNA]</scope>
    <source>
        <strain evidence="3">MUT 4182</strain>
    </source>
</reference>
<protein>
    <submittedName>
        <fullName evidence="2">Uncharacterized protein</fullName>
    </submittedName>
</protein>
<evidence type="ECO:0000256" key="1">
    <source>
        <dbReference type="SAM" id="Phobius"/>
    </source>
</evidence>
<keyword evidence="1" id="KW-0812">Transmembrane</keyword>
<keyword evidence="1" id="KW-1133">Transmembrane helix</keyword>
<accession>A0A0C3LN77</accession>
<reference evidence="2 3" key="1">
    <citation type="submission" date="2014-04" db="EMBL/GenBank/DDBJ databases">
        <authorList>
            <consortium name="DOE Joint Genome Institute"/>
            <person name="Kuo A."/>
            <person name="Girlanda M."/>
            <person name="Perotto S."/>
            <person name="Kohler A."/>
            <person name="Nagy L.G."/>
            <person name="Floudas D."/>
            <person name="Copeland A."/>
            <person name="Barry K.W."/>
            <person name="Cichocki N."/>
            <person name="Veneault-Fourrey C."/>
            <person name="LaButti K."/>
            <person name="Lindquist E.A."/>
            <person name="Lipzen A."/>
            <person name="Lundell T."/>
            <person name="Morin E."/>
            <person name="Murat C."/>
            <person name="Sun H."/>
            <person name="Tunlid A."/>
            <person name="Henrissat B."/>
            <person name="Grigoriev I.V."/>
            <person name="Hibbett D.S."/>
            <person name="Martin F."/>
            <person name="Nordberg H.P."/>
            <person name="Cantor M.N."/>
            <person name="Hua S.X."/>
        </authorList>
    </citation>
    <scope>NUCLEOTIDE SEQUENCE [LARGE SCALE GENOMIC DNA]</scope>
    <source>
        <strain evidence="2 3">MUT 4182</strain>
    </source>
</reference>
<organism evidence="2 3">
    <name type="scientific">Tulasnella calospora MUT 4182</name>
    <dbReference type="NCBI Taxonomy" id="1051891"/>
    <lineage>
        <taxon>Eukaryota</taxon>
        <taxon>Fungi</taxon>
        <taxon>Dikarya</taxon>
        <taxon>Basidiomycota</taxon>
        <taxon>Agaricomycotina</taxon>
        <taxon>Agaricomycetes</taxon>
        <taxon>Cantharellales</taxon>
        <taxon>Tulasnellaceae</taxon>
        <taxon>Tulasnella</taxon>
    </lineage>
</organism>
<feature type="transmembrane region" description="Helical" evidence="1">
    <location>
        <begin position="146"/>
        <end position="164"/>
    </location>
</feature>
<proteinExistence type="predicted"/>
<dbReference type="Proteomes" id="UP000054248">
    <property type="component" value="Unassembled WGS sequence"/>
</dbReference>
<evidence type="ECO:0000313" key="2">
    <source>
        <dbReference type="EMBL" id="KIO22787.1"/>
    </source>
</evidence>
<gene>
    <name evidence="2" type="ORF">M407DRAFT_9783</name>
</gene>